<comment type="caution">
    <text evidence="13">The sequence shown here is derived from an EMBL/GenBank/DDBJ whole genome shotgun (WGS) entry which is preliminary data.</text>
</comment>
<dbReference type="InterPro" id="IPR006426">
    <property type="entry name" value="Asn_synth_AEB"/>
</dbReference>
<keyword evidence="5 10" id="KW-0067">ATP-binding</keyword>
<dbReference type="GO" id="GO:0004066">
    <property type="term" value="F:asparagine synthase (glutamine-hydrolyzing) activity"/>
    <property type="evidence" value="ECO:0007669"/>
    <property type="project" value="UniProtKB-EC"/>
</dbReference>
<proteinExistence type="inferred from homology"/>
<evidence type="ECO:0000256" key="7">
    <source>
        <dbReference type="ARBA" id="ARBA00022962"/>
    </source>
</evidence>
<comment type="pathway">
    <text evidence="1">Amino-acid biosynthesis; L-asparagine biosynthesis; L-asparagine from L-aspartate (L-Gln route): step 1/1.</text>
</comment>
<gene>
    <name evidence="13" type="ORF">Aru02nite_03640</name>
</gene>
<sequence length="626" mass="70434">MCGIAGMVHPERAVSPRRLHAMCRVLTHRGPDDEGVYRSGPAGLVARRLAIVDLANGRQPLANEDGTVHAVVNGEIYNHRELRAMLVARGHRFDSGSDAAVVPHLYEEYGEGFPARLEGMFALAVWDERQEKLVLARDRLGIKPLYYASHDDGLVFGSEIKALHAAGVPRTVDMQALSDYLSLMYIPGPRTAYERIHALPPATTLVWRHGRYHACRFWDLSAVQPRRDLSPASAAAMLRQTLLASVAAQYDADVPVGFFLSGGLDSASVLATARRLWPERELTTFSVGFEDASYDERRLARLVAERLGTRHVEAVVTPRPEDVLETILPAFDQPFADPSMVPTYYLCRLAREYVGVVLGGDGGDELFAGYQTYLADKLARPYRNLPGVVTRRMVPALVGRLPASGARTPLEFRARRFADNALAHPARSHYLWRVVFREAHKDRLLTPEARAGLDDSYHTHATYDYRPTAFDPLTHFQYTDANVYLPDDVLVKVDRLSMANSLEVRVPLLATDLVEFAFSLPDRLKMPGYRPKRLVRRALSGMLPEATLTAPKRGFNAPLPRWLCGPFRPLVDEYLGRQTVQRQGFFRYDEVNRLVTEHMAGAAEHARQIWILLMFSIWADRHRIQR</sequence>
<dbReference type="Pfam" id="PF13537">
    <property type="entry name" value="GATase_7"/>
    <property type="match status" value="1"/>
</dbReference>
<dbReference type="Gene3D" id="3.60.20.10">
    <property type="entry name" value="Glutamine Phosphoribosylpyrophosphate, subunit 1, domain 1"/>
    <property type="match status" value="1"/>
</dbReference>
<dbReference type="InterPro" id="IPR014729">
    <property type="entry name" value="Rossmann-like_a/b/a_fold"/>
</dbReference>
<evidence type="ECO:0000313" key="13">
    <source>
        <dbReference type="EMBL" id="GID09475.1"/>
    </source>
</evidence>
<dbReference type="Proteomes" id="UP000612808">
    <property type="component" value="Unassembled WGS sequence"/>
</dbReference>
<dbReference type="InterPro" id="IPR029055">
    <property type="entry name" value="Ntn_hydrolases_N"/>
</dbReference>
<dbReference type="NCBIfam" id="TIGR01536">
    <property type="entry name" value="asn_synth_AEB"/>
    <property type="match status" value="1"/>
</dbReference>
<dbReference type="CDD" id="cd00712">
    <property type="entry name" value="AsnB"/>
    <property type="match status" value="1"/>
</dbReference>
<feature type="binding site" evidence="10">
    <location>
        <position position="98"/>
    </location>
    <ligand>
        <name>L-glutamine</name>
        <dbReference type="ChEBI" id="CHEBI:58359"/>
    </ligand>
</feature>
<evidence type="ECO:0000313" key="14">
    <source>
        <dbReference type="Proteomes" id="UP000612808"/>
    </source>
</evidence>
<dbReference type="SUPFAM" id="SSF52402">
    <property type="entry name" value="Adenine nucleotide alpha hydrolases-like"/>
    <property type="match status" value="1"/>
</dbReference>
<dbReference type="Pfam" id="PF00733">
    <property type="entry name" value="Asn_synthase"/>
    <property type="match status" value="1"/>
</dbReference>
<dbReference type="EMBL" id="BOMB01000001">
    <property type="protein sequence ID" value="GID09475.1"/>
    <property type="molecule type" value="Genomic_DNA"/>
</dbReference>
<dbReference type="PANTHER" id="PTHR43284:SF1">
    <property type="entry name" value="ASPARAGINE SYNTHETASE"/>
    <property type="match status" value="1"/>
</dbReference>
<evidence type="ECO:0000256" key="10">
    <source>
        <dbReference type="PIRSR" id="PIRSR001589-2"/>
    </source>
</evidence>
<dbReference type="Gene3D" id="3.40.50.620">
    <property type="entry name" value="HUPs"/>
    <property type="match status" value="1"/>
</dbReference>
<dbReference type="RefSeq" id="WP_203654305.1">
    <property type="nucleotide sequence ID" value="NZ_BAAAZM010000010.1"/>
</dbReference>
<evidence type="ECO:0000256" key="6">
    <source>
        <dbReference type="ARBA" id="ARBA00022888"/>
    </source>
</evidence>
<keyword evidence="9" id="KW-0028">Amino-acid biosynthesis</keyword>
<dbReference type="SUPFAM" id="SSF56235">
    <property type="entry name" value="N-terminal nucleophile aminohydrolases (Ntn hydrolases)"/>
    <property type="match status" value="1"/>
</dbReference>
<evidence type="ECO:0000259" key="12">
    <source>
        <dbReference type="PROSITE" id="PS51278"/>
    </source>
</evidence>
<dbReference type="CDD" id="cd01991">
    <property type="entry name" value="Asn_synthase_B_C"/>
    <property type="match status" value="1"/>
</dbReference>
<keyword evidence="7 9" id="KW-0315">Glutamine amidotransferase</keyword>
<evidence type="ECO:0000256" key="4">
    <source>
        <dbReference type="ARBA" id="ARBA00022741"/>
    </source>
</evidence>
<evidence type="ECO:0000256" key="11">
    <source>
        <dbReference type="PIRSR" id="PIRSR001589-3"/>
    </source>
</evidence>
<dbReference type="PROSITE" id="PS51278">
    <property type="entry name" value="GATASE_TYPE_2"/>
    <property type="match status" value="1"/>
</dbReference>
<dbReference type="PIRSF" id="PIRSF001589">
    <property type="entry name" value="Asn_synthetase_glu-h"/>
    <property type="match status" value="1"/>
</dbReference>
<organism evidence="13 14">
    <name type="scientific">Actinocatenispora rupis</name>
    <dbReference type="NCBI Taxonomy" id="519421"/>
    <lineage>
        <taxon>Bacteria</taxon>
        <taxon>Bacillati</taxon>
        <taxon>Actinomycetota</taxon>
        <taxon>Actinomycetes</taxon>
        <taxon>Micromonosporales</taxon>
        <taxon>Micromonosporaceae</taxon>
        <taxon>Actinocatenispora</taxon>
    </lineage>
</organism>
<dbReference type="EC" id="6.3.5.4" evidence="3"/>
<evidence type="ECO:0000256" key="5">
    <source>
        <dbReference type="ARBA" id="ARBA00022840"/>
    </source>
</evidence>
<evidence type="ECO:0000256" key="2">
    <source>
        <dbReference type="ARBA" id="ARBA00005752"/>
    </source>
</evidence>
<comment type="catalytic activity">
    <reaction evidence="8">
        <text>L-aspartate + L-glutamine + ATP + H2O = L-asparagine + L-glutamate + AMP + diphosphate + H(+)</text>
        <dbReference type="Rhea" id="RHEA:12228"/>
        <dbReference type="ChEBI" id="CHEBI:15377"/>
        <dbReference type="ChEBI" id="CHEBI:15378"/>
        <dbReference type="ChEBI" id="CHEBI:29985"/>
        <dbReference type="ChEBI" id="CHEBI:29991"/>
        <dbReference type="ChEBI" id="CHEBI:30616"/>
        <dbReference type="ChEBI" id="CHEBI:33019"/>
        <dbReference type="ChEBI" id="CHEBI:58048"/>
        <dbReference type="ChEBI" id="CHEBI:58359"/>
        <dbReference type="ChEBI" id="CHEBI:456215"/>
        <dbReference type="EC" id="6.3.5.4"/>
    </reaction>
</comment>
<name>A0A8J3IZX4_9ACTN</name>
<comment type="similarity">
    <text evidence="2">Belongs to the asparagine synthetase family.</text>
</comment>
<keyword evidence="14" id="KW-1185">Reference proteome</keyword>
<evidence type="ECO:0000256" key="1">
    <source>
        <dbReference type="ARBA" id="ARBA00005187"/>
    </source>
</evidence>
<feature type="site" description="Important for beta-aspartyl-AMP intermediate formation" evidence="11">
    <location>
        <position position="361"/>
    </location>
</feature>
<keyword evidence="6 9" id="KW-0061">Asparagine biosynthesis</keyword>
<dbReference type="GO" id="GO:0005829">
    <property type="term" value="C:cytosol"/>
    <property type="evidence" value="ECO:0007669"/>
    <property type="project" value="TreeGrafter"/>
</dbReference>
<keyword evidence="4 10" id="KW-0547">Nucleotide-binding</keyword>
<evidence type="ECO:0000256" key="9">
    <source>
        <dbReference type="PIRSR" id="PIRSR001589-1"/>
    </source>
</evidence>
<reference evidence="13" key="1">
    <citation type="submission" date="2021-01" db="EMBL/GenBank/DDBJ databases">
        <title>Whole genome shotgun sequence of Actinocatenispora rupis NBRC 107355.</title>
        <authorList>
            <person name="Komaki H."/>
            <person name="Tamura T."/>
        </authorList>
    </citation>
    <scope>NUCLEOTIDE SEQUENCE</scope>
    <source>
        <strain evidence="13">NBRC 107355</strain>
    </source>
</reference>
<dbReference type="PANTHER" id="PTHR43284">
    <property type="entry name" value="ASPARAGINE SYNTHETASE (GLUTAMINE-HYDROLYZING)"/>
    <property type="match status" value="1"/>
</dbReference>
<dbReference type="InterPro" id="IPR017932">
    <property type="entry name" value="GATase_2_dom"/>
</dbReference>
<feature type="domain" description="Glutamine amidotransferase type-2" evidence="12">
    <location>
        <begin position="2"/>
        <end position="210"/>
    </location>
</feature>
<dbReference type="InterPro" id="IPR001962">
    <property type="entry name" value="Asn_synthase"/>
</dbReference>
<protein>
    <recommendedName>
        <fullName evidence="3">asparagine synthase (glutamine-hydrolyzing)</fullName>
        <ecNumber evidence="3">6.3.5.4</ecNumber>
    </recommendedName>
</protein>
<dbReference type="AlphaFoldDB" id="A0A8J3IZX4"/>
<dbReference type="InterPro" id="IPR033738">
    <property type="entry name" value="AsnB_N"/>
</dbReference>
<dbReference type="InterPro" id="IPR051786">
    <property type="entry name" value="ASN_synthetase/amidase"/>
</dbReference>
<feature type="active site" description="For GATase activity" evidence="9">
    <location>
        <position position="2"/>
    </location>
</feature>
<evidence type="ECO:0000256" key="3">
    <source>
        <dbReference type="ARBA" id="ARBA00012737"/>
    </source>
</evidence>
<feature type="binding site" evidence="10">
    <location>
        <position position="287"/>
    </location>
    <ligand>
        <name>ATP</name>
        <dbReference type="ChEBI" id="CHEBI:30616"/>
    </ligand>
</feature>
<dbReference type="GO" id="GO:0006529">
    <property type="term" value="P:asparagine biosynthetic process"/>
    <property type="evidence" value="ECO:0007669"/>
    <property type="project" value="UniProtKB-KW"/>
</dbReference>
<dbReference type="GO" id="GO:0005524">
    <property type="term" value="F:ATP binding"/>
    <property type="evidence" value="ECO:0007669"/>
    <property type="project" value="UniProtKB-KW"/>
</dbReference>
<evidence type="ECO:0000256" key="8">
    <source>
        <dbReference type="ARBA" id="ARBA00048741"/>
    </source>
</evidence>
<accession>A0A8J3IZX4</accession>